<reference evidence="3" key="1">
    <citation type="submission" date="2014-11" db="EMBL/GenBank/DDBJ databases">
        <authorList>
            <person name="Otto D Thomas"/>
            <person name="Naeem Raeece"/>
        </authorList>
    </citation>
    <scope>NUCLEOTIDE SEQUENCE</scope>
</reference>
<evidence type="ECO:0000256" key="1">
    <source>
        <dbReference type="SAM" id="Coils"/>
    </source>
</evidence>
<feature type="coiled-coil region" evidence="1">
    <location>
        <begin position="134"/>
        <end position="203"/>
    </location>
</feature>
<feature type="compositionally biased region" description="Polar residues" evidence="2">
    <location>
        <begin position="850"/>
        <end position="860"/>
    </location>
</feature>
<feature type="compositionally biased region" description="Low complexity" evidence="2">
    <location>
        <begin position="778"/>
        <end position="790"/>
    </location>
</feature>
<dbReference type="EMBL" id="CDMZ01001866">
    <property type="protein sequence ID" value="CEM38593.1"/>
    <property type="molecule type" value="Genomic_DNA"/>
</dbReference>
<feature type="compositionally biased region" description="Basic and acidic residues" evidence="2">
    <location>
        <begin position="341"/>
        <end position="362"/>
    </location>
</feature>
<feature type="compositionally biased region" description="Basic and acidic residues" evidence="2">
    <location>
        <begin position="1159"/>
        <end position="1175"/>
    </location>
</feature>
<feature type="compositionally biased region" description="Basic and acidic residues" evidence="2">
    <location>
        <begin position="651"/>
        <end position="662"/>
    </location>
</feature>
<feature type="compositionally biased region" description="Polar residues" evidence="2">
    <location>
        <begin position="689"/>
        <end position="705"/>
    </location>
</feature>
<feature type="compositionally biased region" description="Basic and acidic residues" evidence="2">
    <location>
        <begin position="481"/>
        <end position="497"/>
    </location>
</feature>
<accession>A0A0G4H4W0</accession>
<feature type="compositionally biased region" description="Polar residues" evidence="2">
    <location>
        <begin position="664"/>
        <end position="682"/>
    </location>
</feature>
<gene>
    <name evidence="3" type="ORF">Cvel_24638</name>
</gene>
<feature type="region of interest" description="Disordered" evidence="2">
    <location>
        <begin position="633"/>
        <end position="1001"/>
    </location>
</feature>
<dbReference type="VEuPathDB" id="CryptoDB:Cvel_24638"/>
<sequence length="1210" mass="129143">MDPSGRRREGSRPIPLEDENTALRLQNMQLQEDFFALQDTMDSIKLVFKSRIESMEKSEQELTDERDACELKAILSEDKAVFLEEQMDLIVGRLKREGERKDLQIRLLMEKNQHDAPFAPHQADEVPAKFERILRTREEQLERLVAELDAQQHAQQRLVEEVSRLQRENSQLKEEHEVHKRSMEKLKRELRRVETMVAEAHRVSDNRRFLNAVGVPAILQLHASPQQGSAVAMANGPSLPLPQQGGNGKGGRKGGGGGSASSPSQMAPPPLMSPTPPPPSASSSIFLIPPQDFLADFRSEIGLLLREWIVRLDERGEGSKRSGKESAEALREAISRLDKGSHFTMLRKKESESSSISEKEADGGTTIKPQITEDQSEGGGGASKPFSIHPPNHHQQQHQGNGQREQTGWQADATARHPEAPAKTVARSKHHHKTPHSHSLQSPPLTDLPKIPPRLAGRLVPRTRSHEECGGQHRPPPSFPPDDRNPGAVQRRPEAFRPEAPANPGPPPLVLGARTWGRHKSLCGPSAFPEAFGSVLQEVSDGLQKMEERINARKMGGPNGSEFSHVARSPNTGGIPGAKSPPPIRALPPHHADGSFPPRPPMSSPPDNRQPAWTRGGVPLPLPVQAFTQSIAAPGHAVGVGPGPPFPVAARRQETERGDRQRMPLQQQGHAASYQTPTHQPSGTPPGFHTQTSHPQFFRSAQQGELSRPPPLPHDTNRHQPLGSPHALYEGRGGPGRHQICGTPLSDGSAASTGRVHAGGHRMQQGAPAAGLPGGPGTAAWSSASPHSAPGEIPFPSPTGLGPQNSSASEGWPPVCRLGPAEDGLSSPESLGPNADAGVLVWRRGDGSDDTSSPSANGGSSFLVPPPLKGGGRHPNDSEGHGSESGCSNGDAAMTMRVEESPASRVGLLLHRRRESRGSVADSRGGRSTVEAEVGAEAEAERPPPTPPTAIAMPFLGRGSTSPSPSPSRASASGRKGEGGDSDEGLPRGGRGSPDIAENGKEEFRDCMSFLALTDPLKFVKTEEQRLGDQVLQSGIGHSENAKGGGEIQRRREGEGVSSVGGSSGWRGSGSSPDSGPCRQERGGCSDGDEWAGSFPSASSAAGSPDGWRGSRKGDGERGEGVSTSPSVGGVGGRRSLLCSLPSPSHRDVVPLPSPSLSAEERRERERGRARELQHRLPFPAPCDGPASQQRTADEEKGGTRTSEKVSEPP</sequence>
<protein>
    <submittedName>
        <fullName evidence="3">Uncharacterized protein</fullName>
    </submittedName>
</protein>
<feature type="region of interest" description="Disordered" evidence="2">
    <location>
        <begin position="229"/>
        <end position="284"/>
    </location>
</feature>
<feature type="compositionally biased region" description="Basic and acidic residues" evidence="2">
    <location>
        <begin position="1192"/>
        <end position="1210"/>
    </location>
</feature>
<dbReference type="AlphaFoldDB" id="A0A0G4H4W0"/>
<evidence type="ECO:0000313" key="3">
    <source>
        <dbReference type="EMBL" id="CEM38593.1"/>
    </source>
</evidence>
<feature type="region of interest" description="Disordered" evidence="2">
    <location>
        <begin position="1030"/>
        <end position="1210"/>
    </location>
</feature>
<feature type="compositionally biased region" description="Low complexity" evidence="2">
    <location>
        <begin position="1092"/>
        <end position="1105"/>
    </location>
</feature>
<organism evidence="3">
    <name type="scientific">Chromera velia CCMP2878</name>
    <dbReference type="NCBI Taxonomy" id="1169474"/>
    <lineage>
        <taxon>Eukaryota</taxon>
        <taxon>Sar</taxon>
        <taxon>Alveolata</taxon>
        <taxon>Colpodellida</taxon>
        <taxon>Chromeraceae</taxon>
        <taxon>Chromera</taxon>
    </lineage>
</organism>
<keyword evidence="1" id="KW-0175">Coiled coil</keyword>
<feature type="compositionally biased region" description="Basic residues" evidence="2">
    <location>
        <begin position="426"/>
        <end position="436"/>
    </location>
</feature>
<feature type="region of interest" description="Disordered" evidence="2">
    <location>
        <begin position="546"/>
        <end position="620"/>
    </location>
</feature>
<feature type="compositionally biased region" description="Pro residues" evidence="2">
    <location>
        <begin position="266"/>
        <end position="280"/>
    </location>
</feature>
<feature type="region of interest" description="Disordered" evidence="2">
    <location>
        <begin position="341"/>
        <end position="513"/>
    </location>
</feature>
<proteinExistence type="predicted"/>
<evidence type="ECO:0000256" key="2">
    <source>
        <dbReference type="SAM" id="MobiDB-lite"/>
    </source>
</evidence>
<feature type="compositionally biased region" description="Gly residues" evidence="2">
    <location>
        <begin position="245"/>
        <end position="259"/>
    </location>
</feature>
<name>A0A0G4H4W0_9ALVE</name>
<feature type="compositionally biased region" description="Low complexity" evidence="2">
    <location>
        <begin position="957"/>
        <end position="974"/>
    </location>
</feature>